<dbReference type="GO" id="GO:0032259">
    <property type="term" value="P:methylation"/>
    <property type="evidence" value="ECO:0007669"/>
    <property type="project" value="UniProtKB-KW"/>
</dbReference>
<keyword evidence="5" id="KW-0680">Restriction system</keyword>
<dbReference type="GO" id="GO:0009307">
    <property type="term" value="P:DNA restriction-modification system"/>
    <property type="evidence" value="ECO:0007669"/>
    <property type="project" value="UniProtKB-KW"/>
</dbReference>
<dbReference type="PRINTS" id="PR00508">
    <property type="entry name" value="S21N4MTFRASE"/>
</dbReference>
<keyword evidence="3" id="KW-0808">Transferase</keyword>
<comment type="caution">
    <text evidence="11">The sequence shown here is derived from an EMBL/GenBank/DDBJ whole genome shotgun (WGS) entry which is preliminary data.</text>
</comment>
<dbReference type="InterPro" id="IPR017985">
    <property type="entry name" value="MeTrfase_CN4_CS"/>
</dbReference>
<dbReference type="SUPFAM" id="SSF53335">
    <property type="entry name" value="S-adenosyl-L-methionine-dependent methyltransferases"/>
    <property type="match status" value="1"/>
</dbReference>
<feature type="domain" description="DNA methylase N-4/N-6" evidence="10">
    <location>
        <begin position="51"/>
        <end position="272"/>
    </location>
</feature>
<gene>
    <name evidence="11" type="ORF">O9X94_23445</name>
</gene>
<organism evidence="11 12">
    <name type="scientific">Agrobacterium leguminum</name>
    <dbReference type="NCBI Taxonomy" id="2792015"/>
    <lineage>
        <taxon>Bacteria</taxon>
        <taxon>Pseudomonadati</taxon>
        <taxon>Pseudomonadota</taxon>
        <taxon>Alphaproteobacteria</taxon>
        <taxon>Hyphomicrobiales</taxon>
        <taxon>Rhizobiaceae</taxon>
        <taxon>Rhizobium/Agrobacterium group</taxon>
        <taxon>Agrobacterium</taxon>
    </lineage>
</organism>
<accession>A0A9X3QVW8</accession>
<proteinExistence type="inferred from homology"/>
<evidence type="ECO:0000259" key="10">
    <source>
        <dbReference type="Pfam" id="PF01555"/>
    </source>
</evidence>
<comment type="catalytic activity">
    <reaction evidence="7">
        <text>a 2'-deoxyadenosine in DNA + S-adenosyl-L-methionine = an N(6)-methyl-2'-deoxyadenosine in DNA + S-adenosyl-L-homocysteine + H(+)</text>
        <dbReference type="Rhea" id="RHEA:15197"/>
        <dbReference type="Rhea" id="RHEA-COMP:12418"/>
        <dbReference type="Rhea" id="RHEA-COMP:12419"/>
        <dbReference type="ChEBI" id="CHEBI:15378"/>
        <dbReference type="ChEBI" id="CHEBI:57856"/>
        <dbReference type="ChEBI" id="CHEBI:59789"/>
        <dbReference type="ChEBI" id="CHEBI:90615"/>
        <dbReference type="ChEBI" id="CHEBI:90616"/>
        <dbReference type="EC" id="2.1.1.72"/>
    </reaction>
</comment>
<evidence type="ECO:0000256" key="2">
    <source>
        <dbReference type="ARBA" id="ARBA00022603"/>
    </source>
</evidence>
<protein>
    <recommendedName>
        <fullName evidence="9">Methyltransferase</fullName>
        <ecNumber evidence="9">2.1.1.-</ecNumber>
    </recommendedName>
</protein>
<keyword evidence="6" id="KW-0238">DNA-binding</keyword>
<evidence type="ECO:0000256" key="8">
    <source>
        <dbReference type="ARBA" id="ARBA00049120"/>
    </source>
</evidence>
<dbReference type="Pfam" id="PF01555">
    <property type="entry name" value="N6_N4_Mtase"/>
    <property type="match status" value="1"/>
</dbReference>
<dbReference type="InterPro" id="IPR002941">
    <property type="entry name" value="DNA_methylase_N4/N6"/>
</dbReference>
<keyword evidence="2" id="KW-0489">Methyltransferase</keyword>
<dbReference type="Gene3D" id="3.40.50.150">
    <property type="entry name" value="Vaccinia Virus protein VP39"/>
    <property type="match status" value="1"/>
</dbReference>
<dbReference type="RefSeq" id="WP_244926199.1">
    <property type="nucleotide sequence ID" value="NZ_JAPZLT010000016.1"/>
</dbReference>
<evidence type="ECO:0000256" key="7">
    <source>
        <dbReference type="ARBA" id="ARBA00047942"/>
    </source>
</evidence>
<dbReference type="EMBL" id="JAPZLT010000016">
    <property type="protein sequence ID" value="MCZ7912292.1"/>
    <property type="molecule type" value="Genomic_DNA"/>
</dbReference>
<evidence type="ECO:0000313" key="12">
    <source>
        <dbReference type="Proteomes" id="UP001151309"/>
    </source>
</evidence>
<name>A0A9X3QVW8_9HYPH</name>
<dbReference type="InterPro" id="IPR029063">
    <property type="entry name" value="SAM-dependent_MTases_sf"/>
</dbReference>
<evidence type="ECO:0000256" key="9">
    <source>
        <dbReference type="RuleBase" id="RU362026"/>
    </source>
</evidence>
<comment type="catalytic activity">
    <reaction evidence="8">
        <text>a 2'-deoxycytidine in DNA + S-adenosyl-L-methionine = an N(4)-methyl-2'-deoxycytidine in DNA + S-adenosyl-L-homocysteine + H(+)</text>
        <dbReference type="Rhea" id="RHEA:16857"/>
        <dbReference type="Rhea" id="RHEA-COMP:11369"/>
        <dbReference type="Rhea" id="RHEA-COMP:13674"/>
        <dbReference type="ChEBI" id="CHEBI:15378"/>
        <dbReference type="ChEBI" id="CHEBI:57856"/>
        <dbReference type="ChEBI" id="CHEBI:59789"/>
        <dbReference type="ChEBI" id="CHEBI:85452"/>
        <dbReference type="ChEBI" id="CHEBI:137933"/>
        <dbReference type="EC" id="2.1.1.113"/>
    </reaction>
</comment>
<dbReference type="AlphaFoldDB" id="A0A9X3QVW8"/>
<sequence>MHEFIGDSGFSVFMGSILASNVCRLQTDSDADISCEDNLRYMRRLPDESMQLIVTSPPYNIGKAYERKRPMDVYVKEQAACIAEAVRLLKPRGSICWQVGNHVDNGEIFPLDIILYDLFKKHDLKLRNRIVWTFGHGLHCQRRFSGRHETILWFTKGDDYTYNLDPIRIPSKYPEKKHFKGPNKGELSGNPLGKNPSDVWEIPNVKANHVEKTDHPCQFPVGLVERLVLGLTDPGDNVLDPYIGVGSSAIAALKHGRKAYGCDLDQGYIDVAWERIHELRSGRLRTRPMNKAVYEPPARGSDE</sequence>
<dbReference type="InterPro" id="IPR001091">
    <property type="entry name" value="RM_Methyltransferase"/>
</dbReference>
<dbReference type="PROSITE" id="PS00093">
    <property type="entry name" value="N4_MTASE"/>
    <property type="match status" value="1"/>
</dbReference>
<evidence type="ECO:0000256" key="1">
    <source>
        <dbReference type="ARBA" id="ARBA00010203"/>
    </source>
</evidence>
<dbReference type="Proteomes" id="UP001151309">
    <property type="component" value="Unassembled WGS sequence"/>
</dbReference>
<evidence type="ECO:0000256" key="5">
    <source>
        <dbReference type="ARBA" id="ARBA00022747"/>
    </source>
</evidence>
<reference evidence="11" key="1">
    <citation type="submission" date="2022-12" db="EMBL/GenBank/DDBJ databases">
        <title>Draft genome sequences of 22 rhizogenic Agrobacterium biovar 1 strains, the causative agent of hairy root disease.</title>
        <authorList>
            <person name="Kim N."/>
            <person name="Vargas P."/>
            <person name="Rediers H."/>
        </authorList>
    </citation>
    <scope>NUCLEOTIDE SEQUENCE</scope>
    <source>
        <strain evidence="11">ST07.17.026</strain>
    </source>
</reference>
<keyword evidence="4" id="KW-0949">S-adenosyl-L-methionine</keyword>
<dbReference type="GO" id="GO:0003677">
    <property type="term" value="F:DNA binding"/>
    <property type="evidence" value="ECO:0007669"/>
    <property type="project" value="UniProtKB-KW"/>
</dbReference>
<evidence type="ECO:0000256" key="6">
    <source>
        <dbReference type="ARBA" id="ARBA00023125"/>
    </source>
</evidence>
<dbReference type="EC" id="2.1.1.-" evidence="9"/>
<comment type="similarity">
    <text evidence="1">Belongs to the N(4)/N(6)-methyltransferase family. N(4) subfamily.</text>
</comment>
<evidence type="ECO:0000256" key="4">
    <source>
        <dbReference type="ARBA" id="ARBA00022691"/>
    </source>
</evidence>
<dbReference type="GO" id="GO:0008170">
    <property type="term" value="F:N-methyltransferase activity"/>
    <property type="evidence" value="ECO:0007669"/>
    <property type="project" value="InterPro"/>
</dbReference>
<evidence type="ECO:0000256" key="3">
    <source>
        <dbReference type="ARBA" id="ARBA00022679"/>
    </source>
</evidence>
<dbReference type="GO" id="GO:0009007">
    <property type="term" value="F:site-specific DNA-methyltransferase (adenine-specific) activity"/>
    <property type="evidence" value="ECO:0007669"/>
    <property type="project" value="UniProtKB-EC"/>
</dbReference>
<evidence type="ECO:0000313" key="11">
    <source>
        <dbReference type="EMBL" id="MCZ7912292.1"/>
    </source>
</evidence>
<dbReference type="GO" id="GO:0015667">
    <property type="term" value="F:site-specific DNA-methyltransferase (cytosine-N4-specific) activity"/>
    <property type="evidence" value="ECO:0007669"/>
    <property type="project" value="UniProtKB-EC"/>
</dbReference>
<keyword evidence="12" id="KW-1185">Reference proteome</keyword>